<dbReference type="EMBL" id="WNKX01000003">
    <property type="protein sequence ID" value="MTW10010.1"/>
    <property type="molecule type" value="Genomic_DNA"/>
</dbReference>
<evidence type="ECO:0000259" key="2">
    <source>
        <dbReference type="Pfam" id="PF13084"/>
    </source>
</evidence>
<sequence length="483" mass="52579">MVAKDIKKSRNGFDPHRCACAALLALSAAAGHAASADDPLQDTVRDDAPARPQDDRLYKSYGAAALEILGFQFVLNRVDHAFVRPDDYDVSVGSIRRNLHSSWVIDQDPFKINQLGHPYQGSVYFGLARSNGMTFWESMGFAFAGSAVWEIAGETTPPSHNDQITTSFGGSFLGEALYRMANLVLDEGYGLSPQWREVAAAAVSPPLGFNRHTAGGRRAAPWVSNSPALWGRLQLGAGGVTSSNVGPSLAPRNNEVAADFALDYGLPGQPGYSWRRPFDYFLFRVRMSNVQGIESLSSRGMLLGVPYGAGANLRGIAGLYGSYDYLAPQVFRVASTGLSLGSNAQLWLSERYALQGHASAGIGYTSTGTNQPSTSGQYHYGFAPQAMLMLRLIGVDRFAFELSALEFFDGKLTSPGPDGADRVFRGDASLTWRVSGHHAVTLKYLTSRRKFAFESVPERQQRRDTVGLYYTYQFGRGFGAVNW</sequence>
<feature type="signal peptide" evidence="1">
    <location>
        <begin position="1"/>
        <end position="33"/>
    </location>
</feature>
<dbReference type="AlphaFoldDB" id="A0A6L6QCT7"/>
<gene>
    <name evidence="3" type="ORF">GM658_05300</name>
</gene>
<dbReference type="Proteomes" id="UP000472320">
    <property type="component" value="Unassembled WGS sequence"/>
</dbReference>
<feature type="domain" description="DUF3943" evidence="2">
    <location>
        <begin position="102"/>
        <end position="205"/>
    </location>
</feature>
<evidence type="ECO:0000256" key="1">
    <source>
        <dbReference type="SAM" id="SignalP"/>
    </source>
</evidence>
<dbReference type="Pfam" id="PF13084">
    <property type="entry name" value="DUF3943"/>
    <property type="match status" value="1"/>
</dbReference>
<dbReference type="OrthoDB" id="9808630at2"/>
<dbReference type="InterPro" id="IPR025079">
    <property type="entry name" value="DUF3943"/>
</dbReference>
<reference evidence="3 4" key="1">
    <citation type="submission" date="2019-11" db="EMBL/GenBank/DDBJ databases">
        <title>Type strains purchased from KCTC, JCM and DSMZ.</title>
        <authorList>
            <person name="Lu H."/>
        </authorList>
    </citation>
    <scope>NUCLEOTIDE SEQUENCE [LARGE SCALE GENOMIC DNA]</scope>
    <source>
        <strain evidence="3 4">JCM 31587</strain>
    </source>
</reference>
<feature type="chain" id="PRO_5026683759" evidence="1">
    <location>
        <begin position="34"/>
        <end position="483"/>
    </location>
</feature>
<name>A0A6L6QCT7_9BURK</name>
<proteinExistence type="predicted"/>
<accession>A0A6L6QCT7</accession>
<keyword evidence="4" id="KW-1185">Reference proteome</keyword>
<comment type="caution">
    <text evidence="3">The sequence shown here is derived from an EMBL/GenBank/DDBJ whole genome shotgun (WGS) entry which is preliminary data.</text>
</comment>
<evidence type="ECO:0000313" key="4">
    <source>
        <dbReference type="Proteomes" id="UP000472320"/>
    </source>
</evidence>
<evidence type="ECO:0000313" key="3">
    <source>
        <dbReference type="EMBL" id="MTW10010.1"/>
    </source>
</evidence>
<keyword evidence="1" id="KW-0732">Signal</keyword>
<protein>
    <submittedName>
        <fullName evidence="3">DUF3943 domain-containing protein</fullName>
    </submittedName>
</protein>
<organism evidence="3 4">
    <name type="scientific">Massilia eburnea</name>
    <dbReference type="NCBI Taxonomy" id="1776165"/>
    <lineage>
        <taxon>Bacteria</taxon>
        <taxon>Pseudomonadati</taxon>
        <taxon>Pseudomonadota</taxon>
        <taxon>Betaproteobacteria</taxon>
        <taxon>Burkholderiales</taxon>
        <taxon>Oxalobacteraceae</taxon>
        <taxon>Telluria group</taxon>
        <taxon>Massilia</taxon>
    </lineage>
</organism>